<comment type="similarity">
    <text evidence="8">Belongs to the TDD superfamily. DTWD1 family.</text>
</comment>
<dbReference type="PANTHER" id="PTHR15627:SF8">
    <property type="entry name" value="TRNA-URIDINE AMINOCARBOXYPROPYLTRANSFERASE 1"/>
    <property type="match status" value="1"/>
</dbReference>
<dbReference type="EMBL" id="BDSP01000207">
    <property type="protein sequence ID" value="GAX24392.1"/>
    <property type="molecule type" value="Genomic_DNA"/>
</dbReference>
<evidence type="ECO:0000256" key="8">
    <source>
        <dbReference type="ARBA" id="ARBA00038290"/>
    </source>
</evidence>
<name>A0A1Z5KE60_FISSO</name>
<comment type="caution">
    <text evidence="13">The sequence shown here is derived from an EMBL/GenBank/DDBJ whole genome shotgun (WGS) entry which is preliminary data.</text>
</comment>
<dbReference type="GO" id="GO:0005634">
    <property type="term" value="C:nucleus"/>
    <property type="evidence" value="ECO:0007669"/>
    <property type="project" value="UniProtKB-SubCell"/>
</dbReference>
<keyword evidence="14" id="KW-1185">Reference proteome</keyword>
<sequence>MSLGEAEQVLVEFLQTCADFETAPPRVVCPLCRTSRAIYCPTCYQILIEKSQWPEGIQHLRLPFHLDILLDDRRTSATGIPVGSIFGCSPLSRKSSDPVRIFDCEKELDELPSSYGPNTYLLFPGESSQPVSYVAQHGKIDRVVVLDCKWQQTSIRMHPSVKDLPQIHLDSCPQHSYFWRWHNAGEGRVSTVEAIYFCAWDVAACIGWNEDKKRNLVHLLWLFGIQREVIRRKYEEDGGVVLHEHMPFTEEGKQFQRDMRKRVDAHSKKAQ</sequence>
<evidence type="ECO:0000256" key="2">
    <source>
        <dbReference type="ARBA" id="ARBA00012386"/>
    </source>
</evidence>
<evidence type="ECO:0000256" key="10">
    <source>
        <dbReference type="ARBA" id="ARBA00042508"/>
    </source>
</evidence>
<keyword evidence="6" id="KW-0539">Nucleus</keyword>
<evidence type="ECO:0000256" key="1">
    <source>
        <dbReference type="ARBA" id="ARBA00004123"/>
    </source>
</evidence>
<dbReference type="GO" id="GO:0008033">
    <property type="term" value="P:tRNA processing"/>
    <property type="evidence" value="ECO:0007669"/>
    <property type="project" value="UniProtKB-KW"/>
</dbReference>
<evidence type="ECO:0000256" key="11">
    <source>
        <dbReference type="ARBA" id="ARBA00048718"/>
    </source>
</evidence>
<gene>
    <name evidence="13" type="ORF">FisN_4Lh527</name>
</gene>
<keyword evidence="5" id="KW-0819">tRNA processing</keyword>
<evidence type="ECO:0000259" key="12">
    <source>
        <dbReference type="SMART" id="SM01144"/>
    </source>
</evidence>
<evidence type="ECO:0000313" key="13">
    <source>
        <dbReference type="EMBL" id="GAX24392.1"/>
    </source>
</evidence>
<dbReference type="Proteomes" id="UP000198406">
    <property type="component" value="Unassembled WGS sequence"/>
</dbReference>
<dbReference type="InParanoid" id="A0A1Z5KE60"/>
<proteinExistence type="inferred from homology"/>
<dbReference type="GO" id="GO:0016432">
    <property type="term" value="F:tRNA-uridine aminocarboxypropyltransferase activity"/>
    <property type="evidence" value="ECO:0007669"/>
    <property type="project" value="UniProtKB-EC"/>
</dbReference>
<comment type="catalytic activity">
    <reaction evidence="11">
        <text>a uridine in tRNA + S-adenosyl-L-methionine = a 3-[(3S)-3-amino-3-carboxypropyl]uridine in tRNA + S-methyl-5'-thioadenosine + H(+)</text>
        <dbReference type="Rhea" id="RHEA:62432"/>
        <dbReference type="Rhea" id="RHEA-COMP:13339"/>
        <dbReference type="Rhea" id="RHEA-COMP:16092"/>
        <dbReference type="ChEBI" id="CHEBI:15378"/>
        <dbReference type="ChEBI" id="CHEBI:17509"/>
        <dbReference type="ChEBI" id="CHEBI:59789"/>
        <dbReference type="ChEBI" id="CHEBI:65315"/>
        <dbReference type="ChEBI" id="CHEBI:82930"/>
        <dbReference type="EC" id="2.5.1.25"/>
    </reaction>
</comment>
<dbReference type="AlphaFoldDB" id="A0A1Z5KE60"/>
<dbReference type="InterPro" id="IPR051521">
    <property type="entry name" value="tRNA_Mod/Golgi_Maint"/>
</dbReference>
<evidence type="ECO:0000256" key="9">
    <source>
        <dbReference type="ARBA" id="ARBA00039242"/>
    </source>
</evidence>
<reference evidence="13 14" key="1">
    <citation type="journal article" date="2015" name="Plant Cell">
        <title>Oil accumulation by the oleaginous diatom Fistulifera solaris as revealed by the genome and transcriptome.</title>
        <authorList>
            <person name="Tanaka T."/>
            <person name="Maeda Y."/>
            <person name="Veluchamy A."/>
            <person name="Tanaka M."/>
            <person name="Abida H."/>
            <person name="Marechal E."/>
            <person name="Bowler C."/>
            <person name="Muto M."/>
            <person name="Sunaga Y."/>
            <person name="Tanaka M."/>
            <person name="Yoshino T."/>
            <person name="Taniguchi T."/>
            <person name="Fukuda Y."/>
            <person name="Nemoto M."/>
            <person name="Matsumoto M."/>
            <person name="Wong P.S."/>
            <person name="Aburatani S."/>
            <person name="Fujibuchi W."/>
        </authorList>
    </citation>
    <scope>NUCLEOTIDE SEQUENCE [LARGE SCALE GENOMIC DNA]</scope>
    <source>
        <strain evidence="13 14">JPCC DA0580</strain>
    </source>
</reference>
<evidence type="ECO:0000256" key="7">
    <source>
        <dbReference type="ARBA" id="ARBA00037050"/>
    </source>
</evidence>
<dbReference type="InterPro" id="IPR005636">
    <property type="entry name" value="DTW"/>
</dbReference>
<protein>
    <recommendedName>
        <fullName evidence="9">tRNA-uridine aminocarboxypropyltransferase 1</fullName>
        <ecNumber evidence="2">2.5.1.25</ecNumber>
    </recommendedName>
    <alternativeName>
        <fullName evidence="10">DTW domain-containing protein 1</fullName>
    </alternativeName>
</protein>
<evidence type="ECO:0000256" key="6">
    <source>
        <dbReference type="ARBA" id="ARBA00023242"/>
    </source>
</evidence>
<comment type="function">
    <text evidence="7">Catalyzes the formation of 3-(3-amino-3-carboxypropyl)uridine (acp3U) at position 20 in the D-loop of several cytoplasmic tRNAs (acp3U(20)).</text>
</comment>
<dbReference type="Pfam" id="PF03942">
    <property type="entry name" value="DTW"/>
    <property type="match status" value="1"/>
</dbReference>
<keyword evidence="3" id="KW-0808">Transferase</keyword>
<accession>A0A1Z5KE60</accession>
<keyword evidence="4" id="KW-0949">S-adenosyl-L-methionine</keyword>
<dbReference type="SMART" id="SM01144">
    <property type="entry name" value="DTW"/>
    <property type="match status" value="1"/>
</dbReference>
<organism evidence="13 14">
    <name type="scientific">Fistulifera solaris</name>
    <name type="common">Oleaginous diatom</name>
    <dbReference type="NCBI Taxonomy" id="1519565"/>
    <lineage>
        <taxon>Eukaryota</taxon>
        <taxon>Sar</taxon>
        <taxon>Stramenopiles</taxon>
        <taxon>Ochrophyta</taxon>
        <taxon>Bacillariophyta</taxon>
        <taxon>Bacillariophyceae</taxon>
        <taxon>Bacillariophycidae</taxon>
        <taxon>Naviculales</taxon>
        <taxon>Naviculaceae</taxon>
        <taxon>Fistulifera</taxon>
    </lineage>
</organism>
<comment type="subcellular location">
    <subcellularLocation>
        <location evidence="1">Nucleus</location>
    </subcellularLocation>
</comment>
<evidence type="ECO:0000313" key="14">
    <source>
        <dbReference type="Proteomes" id="UP000198406"/>
    </source>
</evidence>
<dbReference type="PANTHER" id="PTHR15627">
    <property type="entry name" value="NATURAL KILLER CELL-SPECIFIC ANTIGEN KLIP1"/>
    <property type="match status" value="1"/>
</dbReference>
<evidence type="ECO:0000256" key="3">
    <source>
        <dbReference type="ARBA" id="ARBA00022679"/>
    </source>
</evidence>
<dbReference type="OrthoDB" id="3173at2759"/>
<feature type="domain" description="DTW" evidence="12">
    <location>
        <begin position="36"/>
        <end position="235"/>
    </location>
</feature>
<evidence type="ECO:0000256" key="4">
    <source>
        <dbReference type="ARBA" id="ARBA00022691"/>
    </source>
</evidence>
<dbReference type="EC" id="2.5.1.25" evidence="2"/>
<evidence type="ECO:0000256" key="5">
    <source>
        <dbReference type="ARBA" id="ARBA00022694"/>
    </source>
</evidence>